<reference evidence="2 3" key="1">
    <citation type="journal article" date="2015" name="Stand. Genomic Sci.">
        <title>Genomic Encyclopedia of Bacterial and Archaeal Type Strains, Phase III: the genomes of soil and plant-associated and newly described type strains.</title>
        <authorList>
            <person name="Whitman W.B."/>
            <person name="Woyke T."/>
            <person name="Klenk H.P."/>
            <person name="Zhou Y."/>
            <person name="Lilburn T.G."/>
            <person name="Beck B.J."/>
            <person name="De Vos P."/>
            <person name="Vandamme P."/>
            <person name="Eisen J.A."/>
            <person name="Garrity G."/>
            <person name="Hugenholtz P."/>
            <person name="Kyrpides N.C."/>
        </authorList>
    </citation>
    <scope>NUCLEOTIDE SEQUENCE [LARGE SCALE GENOMIC DNA]</scope>
    <source>
        <strain evidence="2 3">CGMCC 1.6844</strain>
    </source>
</reference>
<comment type="caution">
    <text evidence="2">The sequence shown here is derived from an EMBL/GenBank/DDBJ whole genome shotgun (WGS) entry which is preliminary data.</text>
</comment>
<feature type="transmembrane region" description="Helical" evidence="1">
    <location>
        <begin position="159"/>
        <end position="188"/>
    </location>
</feature>
<feature type="transmembrane region" description="Helical" evidence="1">
    <location>
        <begin position="12"/>
        <end position="29"/>
    </location>
</feature>
<evidence type="ECO:0000313" key="3">
    <source>
        <dbReference type="Proteomes" id="UP000315312"/>
    </source>
</evidence>
<dbReference type="RefSeq" id="WP_133609215.1">
    <property type="nucleotide sequence ID" value="NZ_SNZC01000002.1"/>
</dbReference>
<feature type="transmembrane region" description="Helical" evidence="1">
    <location>
        <begin position="116"/>
        <end position="139"/>
    </location>
</feature>
<keyword evidence="1" id="KW-1133">Transmembrane helix</keyword>
<dbReference type="EMBL" id="VLKM01000005">
    <property type="protein sequence ID" value="TWH94872.1"/>
    <property type="molecule type" value="Genomic_DNA"/>
</dbReference>
<sequence length="425" mass="51616">MNIQLDSNEKRFYLSLAILFLFFYFFRILSKNYFLVDSYEYIEIAKYISNQMFFDSSINPSLLTKRPFFYPLFLSFLLKFKIEIIILIQTFFAFSNSFILVQILKKFNIQIKPYHVLFFLLTPSIFIYSQLIMSEWLLMLLINLKFWLFTQKWSNRNFFFIQILTILLAFTKPVFYPFIYLNFVYFFIFFFKKKVFSFFIFLPIILLQLYLHHNETRTGYKHFSSIENKNLINYNLFYFKSFTNSPKEAQIWLDSIYNGEYEKMDFQKQNEYLKQIGISTIKDDFFRYTFYHVVNAFRGVLDPGRFDLMTFFKEEDGNQGFLEILNGKKRFSSLFENNFFVLYLLLIPVFLFAILKVFLFSYALIFNRYSFYLNYIIMLFFYCILITGPINCSRFMMPLQGIIFVFYIVGINSYYKKKNINASQN</sequence>
<gene>
    <name evidence="2" type="ORF">IP97_01585</name>
</gene>
<proteinExistence type="predicted"/>
<evidence type="ECO:0008006" key="4">
    <source>
        <dbReference type="Google" id="ProtNLM"/>
    </source>
</evidence>
<feature type="transmembrane region" description="Helical" evidence="1">
    <location>
        <begin position="84"/>
        <end position="104"/>
    </location>
</feature>
<keyword evidence="1" id="KW-0812">Transmembrane</keyword>
<dbReference type="AlphaFoldDB" id="A0A562KHM1"/>
<keyword evidence="1" id="KW-0472">Membrane</keyword>
<name>A0A562KHM1_9FLAO</name>
<accession>A0A562KHM1</accession>
<feature type="transmembrane region" description="Helical" evidence="1">
    <location>
        <begin position="396"/>
        <end position="415"/>
    </location>
</feature>
<dbReference type="Proteomes" id="UP000315312">
    <property type="component" value="Unassembled WGS sequence"/>
</dbReference>
<keyword evidence="3" id="KW-1185">Reference proteome</keyword>
<feature type="transmembrane region" description="Helical" evidence="1">
    <location>
        <begin position="195"/>
        <end position="211"/>
    </location>
</feature>
<organism evidence="2 3">
    <name type="scientific">Flavobacterium cheniae</name>
    <dbReference type="NCBI Taxonomy" id="295428"/>
    <lineage>
        <taxon>Bacteria</taxon>
        <taxon>Pseudomonadati</taxon>
        <taxon>Bacteroidota</taxon>
        <taxon>Flavobacteriia</taxon>
        <taxon>Flavobacteriales</taxon>
        <taxon>Flavobacteriaceae</taxon>
        <taxon>Flavobacterium</taxon>
    </lineage>
</organism>
<protein>
    <recommendedName>
        <fullName evidence="4">Dolichyl-phosphate-mannose-protein mannosyltransferase</fullName>
    </recommendedName>
</protein>
<feature type="transmembrane region" description="Helical" evidence="1">
    <location>
        <begin position="372"/>
        <end position="390"/>
    </location>
</feature>
<feature type="transmembrane region" description="Helical" evidence="1">
    <location>
        <begin position="340"/>
        <end position="365"/>
    </location>
</feature>
<evidence type="ECO:0000256" key="1">
    <source>
        <dbReference type="SAM" id="Phobius"/>
    </source>
</evidence>
<evidence type="ECO:0000313" key="2">
    <source>
        <dbReference type="EMBL" id="TWH94872.1"/>
    </source>
</evidence>
<dbReference type="OrthoDB" id="870437at2"/>